<proteinExistence type="predicted"/>
<comment type="caution">
    <text evidence="4">The sequence shown here is derived from an EMBL/GenBank/DDBJ whole genome shotgun (WGS) entry which is preliminary data.</text>
</comment>
<dbReference type="AlphaFoldDB" id="A0A8T4HC06"/>
<dbReference type="FunFam" id="3.20.20.30:FF:000002">
    <property type="entry name" value="LLM class flavin-dependent oxidoreductase"/>
    <property type="match status" value="1"/>
</dbReference>
<dbReference type="Gene3D" id="3.20.20.30">
    <property type="entry name" value="Luciferase-like domain"/>
    <property type="match status" value="1"/>
</dbReference>
<gene>
    <name evidence="4" type="ORF">J5U18_05000</name>
</gene>
<dbReference type="GO" id="GO:0005829">
    <property type="term" value="C:cytosol"/>
    <property type="evidence" value="ECO:0007669"/>
    <property type="project" value="TreeGrafter"/>
</dbReference>
<feature type="domain" description="Luciferase-like" evidence="3">
    <location>
        <begin position="17"/>
        <end position="235"/>
    </location>
</feature>
<reference evidence="4" key="1">
    <citation type="submission" date="2021-03" db="EMBL/GenBank/DDBJ databases">
        <authorList>
            <person name="Lu T."/>
            <person name="Wang Q."/>
            <person name="Han X."/>
        </authorList>
    </citation>
    <scope>NUCLEOTIDE SEQUENCE</scope>
    <source>
        <strain evidence="4">WQ 2009</strain>
    </source>
</reference>
<sequence length="331" mass="36255">MNQTVKLSALDLATVVSGGNHRTAIERTVRTAQQLEALGYTRIWVAEHHNMEFIASSATSILIEHIASKTSSIRVGSGGIMLPNHSPLVIAEQFGTLATIHPNRIDLGLGRAPGTDQLTAMALRRNNMNGAYQFPQDIQDLQRYLSKENASAKVRAFPGEGVDVPLYILGSSTDSSYLAAELGLPYAFAAHFAPAQLAQAAKIYRQHFIPSTLYPEPYFICCVNVVAADTTAYAQLLSHSLKNLFASIVTNTRSPLSPPTLEPIYQGHRDIEAAVASMVSCTFIGDVPKIKSELTEFINELAIDELMATTYIYDEDERIHSYKLLKEALES</sequence>
<dbReference type="SUPFAM" id="SSF51679">
    <property type="entry name" value="Bacterial luciferase-like"/>
    <property type="match status" value="1"/>
</dbReference>
<dbReference type="InterPro" id="IPR019949">
    <property type="entry name" value="CmoO-like"/>
</dbReference>
<comment type="similarity">
    <text evidence="1">To bacterial alkanal monooxygenase alpha and beta chains.</text>
</comment>
<evidence type="ECO:0000259" key="3">
    <source>
        <dbReference type="Pfam" id="PF00296"/>
    </source>
</evidence>
<dbReference type="GO" id="GO:0016705">
    <property type="term" value="F:oxidoreductase activity, acting on paired donors, with incorporation or reduction of molecular oxygen"/>
    <property type="evidence" value="ECO:0007669"/>
    <property type="project" value="InterPro"/>
</dbReference>
<evidence type="ECO:0000256" key="1">
    <source>
        <dbReference type="ARBA" id="ARBA00007789"/>
    </source>
</evidence>
<keyword evidence="5" id="KW-1185">Reference proteome</keyword>
<evidence type="ECO:0000256" key="2">
    <source>
        <dbReference type="ARBA" id="ARBA00074555"/>
    </source>
</evidence>
<dbReference type="InterPro" id="IPR050766">
    <property type="entry name" value="Bact_Lucif_Oxidored"/>
</dbReference>
<protein>
    <recommendedName>
        <fullName evidence="2">Luciferase-like monooxygenase</fullName>
    </recommendedName>
</protein>
<dbReference type="NCBIfam" id="TIGR03558">
    <property type="entry name" value="oxido_grp_1"/>
    <property type="match status" value="1"/>
</dbReference>
<dbReference type="InterPro" id="IPR036661">
    <property type="entry name" value="Luciferase-like_sf"/>
</dbReference>
<dbReference type="PANTHER" id="PTHR30137">
    <property type="entry name" value="LUCIFERASE-LIKE MONOOXYGENASE"/>
    <property type="match status" value="1"/>
</dbReference>
<dbReference type="Proteomes" id="UP000679691">
    <property type="component" value="Unassembled WGS sequence"/>
</dbReference>
<dbReference type="Pfam" id="PF00296">
    <property type="entry name" value="Bac_luciferase"/>
    <property type="match status" value="1"/>
</dbReference>
<accession>A0A8T4HC06</accession>
<organism evidence="4 5">
    <name type="scientific">Rhinopithecimicrobium faecis</name>
    <dbReference type="NCBI Taxonomy" id="2820698"/>
    <lineage>
        <taxon>Bacteria</taxon>
        <taxon>Pseudomonadati</taxon>
        <taxon>Bacteroidota</taxon>
        <taxon>Sphingobacteriia</taxon>
        <taxon>Sphingobacteriales</taxon>
        <taxon>Sphingobacteriaceae</taxon>
        <taxon>Rhinopithecimicrobium</taxon>
    </lineage>
</organism>
<dbReference type="PANTHER" id="PTHR30137:SF6">
    <property type="entry name" value="LUCIFERASE-LIKE MONOOXYGENASE"/>
    <property type="match status" value="1"/>
</dbReference>
<name>A0A8T4HC06_9SPHI</name>
<dbReference type="EMBL" id="JAGKSB010000004">
    <property type="protein sequence ID" value="MBP3942927.1"/>
    <property type="molecule type" value="Genomic_DNA"/>
</dbReference>
<dbReference type="RefSeq" id="WP_353546413.1">
    <property type="nucleotide sequence ID" value="NZ_JAGKSB010000004.1"/>
</dbReference>
<evidence type="ECO:0000313" key="5">
    <source>
        <dbReference type="Proteomes" id="UP000679691"/>
    </source>
</evidence>
<dbReference type="InterPro" id="IPR011251">
    <property type="entry name" value="Luciferase-like_dom"/>
</dbReference>
<evidence type="ECO:0000313" key="4">
    <source>
        <dbReference type="EMBL" id="MBP3942927.1"/>
    </source>
</evidence>